<dbReference type="HOGENOM" id="CLU_113299_1_0_10"/>
<keyword evidence="3" id="KW-1185">Reference proteome</keyword>
<dbReference type="InterPro" id="IPR007401">
    <property type="entry name" value="DUF454"/>
</dbReference>
<reference evidence="2 3" key="1">
    <citation type="submission" date="2013-04" db="EMBL/GenBank/DDBJ databases">
        <title>The Genome Sequence of Parabacteroides gordonii DSM 23371.</title>
        <authorList>
            <consortium name="The Broad Institute Genomics Platform"/>
            <person name="Earl A."/>
            <person name="Ward D."/>
            <person name="Feldgarden M."/>
            <person name="Gevers D."/>
            <person name="Martens E."/>
            <person name="Sakamoto M."/>
            <person name="Benno Y."/>
            <person name="Suzuki N."/>
            <person name="Matsunaga N."/>
            <person name="Koshihara K."/>
            <person name="Seki M."/>
            <person name="Komiya H."/>
            <person name="Walker B."/>
            <person name="Young S."/>
            <person name="Zeng Q."/>
            <person name="Gargeya S."/>
            <person name="Fitzgerald M."/>
            <person name="Haas B."/>
            <person name="Abouelleil A."/>
            <person name="Allen A.W."/>
            <person name="Alvarado L."/>
            <person name="Arachchi H.M."/>
            <person name="Berlin A.M."/>
            <person name="Chapman S.B."/>
            <person name="Gainer-Dewar J."/>
            <person name="Goldberg J."/>
            <person name="Griggs A."/>
            <person name="Gujja S."/>
            <person name="Hansen M."/>
            <person name="Howarth C."/>
            <person name="Imamovic A."/>
            <person name="Ireland A."/>
            <person name="Larimer J."/>
            <person name="McCowan C."/>
            <person name="Murphy C."/>
            <person name="Pearson M."/>
            <person name="Poon T.W."/>
            <person name="Priest M."/>
            <person name="Roberts A."/>
            <person name="Saif S."/>
            <person name="Shea T."/>
            <person name="Sisk P."/>
            <person name="Sykes S."/>
            <person name="Wortman J."/>
            <person name="Nusbaum C."/>
            <person name="Birren B."/>
        </authorList>
    </citation>
    <scope>NUCLEOTIDE SEQUENCE [LARGE SCALE GENOMIC DNA]</scope>
    <source>
        <strain evidence="2 3">MS-1</strain>
    </source>
</reference>
<dbReference type="GO" id="GO:0005886">
    <property type="term" value="C:plasma membrane"/>
    <property type="evidence" value="ECO:0007669"/>
    <property type="project" value="TreeGrafter"/>
</dbReference>
<dbReference type="Proteomes" id="UP000033035">
    <property type="component" value="Unassembled WGS sequence"/>
</dbReference>
<feature type="transmembrane region" description="Helical" evidence="1">
    <location>
        <begin position="99"/>
        <end position="117"/>
    </location>
</feature>
<dbReference type="RefSeq" id="WP_028729114.1">
    <property type="nucleotide sequence ID" value="NZ_KE386763.1"/>
</dbReference>
<evidence type="ECO:0000256" key="1">
    <source>
        <dbReference type="SAM" id="Phobius"/>
    </source>
</evidence>
<dbReference type="PIRSF" id="PIRSF016789">
    <property type="entry name" value="DUF454"/>
    <property type="match status" value="1"/>
</dbReference>
<proteinExistence type="predicted"/>
<dbReference type="PANTHER" id="PTHR35813">
    <property type="entry name" value="INNER MEMBRANE PROTEIN YBAN"/>
    <property type="match status" value="1"/>
</dbReference>
<keyword evidence="1" id="KW-0812">Transmembrane</keyword>
<protein>
    <recommendedName>
        <fullName evidence="4">DUF454 domain-containing protein</fullName>
    </recommendedName>
</protein>
<dbReference type="STRING" id="1203610.HMPREF1536_04393"/>
<feature type="transmembrane region" description="Helical" evidence="1">
    <location>
        <begin position="72"/>
        <end position="93"/>
    </location>
</feature>
<sequence length="124" mass="14483">MGETRRIIYIILGSFFLILGAVGIFVPLLPTTPFWLLTCWFYLRSSEKLYNRAMSNRYFGNYIRNFLVDKAIPLRSKIISVSIMWLSAILTSLYLIEYLWVKILLILISAGVTWHILSFPTKKK</sequence>
<name>A0A0F5IUU7_9BACT</name>
<gene>
    <name evidence="2" type="ORF">HMPREF1536_04393</name>
</gene>
<keyword evidence="1" id="KW-0472">Membrane</keyword>
<dbReference type="Pfam" id="PF04304">
    <property type="entry name" value="DUF454"/>
    <property type="match status" value="1"/>
</dbReference>
<keyword evidence="1" id="KW-1133">Transmembrane helix</keyword>
<organism evidence="2 3">
    <name type="scientific">Parabacteroides gordonii MS-1 = DSM 23371</name>
    <dbReference type="NCBI Taxonomy" id="1203610"/>
    <lineage>
        <taxon>Bacteria</taxon>
        <taxon>Pseudomonadati</taxon>
        <taxon>Bacteroidota</taxon>
        <taxon>Bacteroidia</taxon>
        <taxon>Bacteroidales</taxon>
        <taxon>Tannerellaceae</taxon>
        <taxon>Parabacteroides</taxon>
    </lineage>
</organism>
<feature type="transmembrane region" description="Helical" evidence="1">
    <location>
        <begin position="7"/>
        <end position="28"/>
    </location>
</feature>
<dbReference type="PANTHER" id="PTHR35813:SF1">
    <property type="entry name" value="INNER MEMBRANE PROTEIN YBAN"/>
    <property type="match status" value="1"/>
</dbReference>
<dbReference type="AlphaFoldDB" id="A0A0F5IUU7"/>
<dbReference type="PATRIC" id="fig|1203610.3.peg.4474"/>
<evidence type="ECO:0000313" key="2">
    <source>
        <dbReference type="EMBL" id="KKB49329.1"/>
    </source>
</evidence>
<dbReference type="EMBL" id="AQHW01000025">
    <property type="protein sequence ID" value="KKB49329.1"/>
    <property type="molecule type" value="Genomic_DNA"/>
</dbReference>
<evidence type="ECO:0008006" key="4">
    <source>
        <dbReference type="Google" id="ProtNLM"/>
    </source>
</evidence>
<accession>A0A0F5IUU7</accession>
<evidence type="ECO:0000313" key="3">
    <source>
        <dbReference type="Proteomes" id="UP000033035"/>
    </source>
</evidence>
<comment type="caution">
    <text evidence="2">The sequence shown here is derived from an EMBL/GenBank/DDBJ whole genome shotgun (WGS) entry which is preliminary data.</text>
</comment>